<dbReference type="Gene3D" id="2.115.10.20">
    <property type="entry name" value="Glycosyl hydrolase domain, family 43"/>
    <property type="match status" value="1"/>
</dbReference>
<dbReference type="GO" id="GO:0016740">
    <property type="term" value="F:transferase activity"/>
    <property type="evidence" value="ECO:0007669"/>
    <property type="project" value="UniProtKB-KW"/>
</dbReference>
<sequence>MRIEVRVGRDLHRRWHEDLVERLRSLPGCEVSVRLTDEPRSAAHRRLQRLLRLERMLHRLKPEGLARGRLRDSSPQAGSGAVAPDIVLDLTRSPGPGHWSVRYDGRPGERAAADALRAGRLPIVSVVDGDGRVRAVGRPGSEVPGLLATALADVGAGTATLVVGAVAGRRCSAPDPDPTDTGGTGTAVPEPAPRAYSALAVRRVLGAAVRLAYRIGFRAPHWRVGWRVFDATADTDALSTGRLSGAGWSEVADDGSRFYADPFPFEHHGRTYLFVEDFDHRVGKGVISVAPWGPGGPAGPFATVLRHDVHLSYPFVVAHDGEVWMIPETSGARRIELYRATDFPRGWELHSVLVDGVVASDATVFAHDGRWWMTATVSLGGSLSDSLFLWSAPDLRGPWSAHAGNPVLVDIASARPAGRVELRDGRLLRPVQDGRRGYGAAMSVAEITRLDDDAFEQRIIARYAPGSGWPGSRVHTLNAAGGIETIDGSRLAPRWRRPRRARP</sequence>
<name>A0A4P6KFE1_9MICO</name>
<dbReference type="EMBL" id="CP035806">
    <property type="protein sequence ID" value="QBE49136.1"/>
    <property type="molecule type" value="Genomic_DNA"/>
</dbReference>
<dbReference type="OrthoDB" id="3771157at2"/>
<dbReference type="Pfam" id="PF24793">
    <property type="entry name" value="GINT1_N"/>
    <property type="match status" value="1"/>
</dbReference>
<dbReference type="AlphaFoldDB" id="A0A4P6KFE1"/>
<feature type="domain" description="Glucosamine inositolphosphorylceramide transferase 1 N-terminal" evidence="2">
    <location>
        <begin position="254"/>
        <end position="479"/>
    </location>
</feature>
<protein>
    <submittedName>
        <fullName evidence="3">Formyl transferase</fullName>
    </submittedName>
</protein>
<evidence type="ECO:0000259" key="2">
    <source>
        <dbReference type="Pfam" id="PF24793"/>
    </source>
</evidence>
<accession>A0A4P6KFE1</accession>
<dbReference type="Proteomes" id="UP000289260">
    <property type="component" value="Chromosome"/>
</dbReference>
<proteinExistence type="predicted"/>
<dbReference type="SUPFAM" id="SSF75005">
    <property type="entry name" value="Arabinanase/levansucrase/invertase"/>
    <property type="match status" value="1"/>
</dbReference>
<dbReference type="KEGG" id="ltr:EVS81_10005"/>
<reference evidence="3 4" key="1">
    <citation type="submission" date="2019-02" db="EMBL/GenBank/DDBJ databases">
        <authorList>
            <person name="Sun L."/>
            <person name="Pan D."/>
            <person name="Wu X."/>
        </authorList>
    </citation>
    <scope>NUCLEOTIDE SEQUENCE [LARGE SCALE GENOMIC DNA]</scope>
    <source>
        <strain evidence="3 4">JW-1</strain>
    </source>
</reference>
<dbReference type="InterPro" id="IPR056442">
    <property type="entry name" value="GINT1_N"/>
</dbReference>
<evidence type="ECO:0000256" key="1">
    <source>
        <dbReference type="SAM" id="MobiDB-lite"/>
    </source>
</evidence>
<keyword evidence="4" id="KW-1185">Reference proteome</keyword>
<gene>
    <name evidence="3" type="ORF">EVS81_10005</name>
</gene>
<organism evidence="3 4">
    <name type="scientific">Leucobacter triazinivorans</name>
    <dbReference type="NCBI Taxonomy" id="1784719"/>
    <lineage>
        <taxon>Bacteria</taxon>
        <taxon>Bacillati</taxon>
        <taxon>Actinomycetota</taxon>
        <taxon>Actinomycetes</taxon>
        <taxon>Micrococcales</taxon>
        <taxon>Microbacteriaceae</taxon>
        <taxon>Leucobacter</taxon>
    </lineage>
</organism>
<keyword evidence="3" id="KW-0808">Transferase</keyword>
<dbReference type="InterPro" id="IPR023296">
    <property type="entry name" value="Glyco_hydro_beta-prop_sf"/>
</dbReference>
<feature type="region of interest" description="Disordered" evidence="1">
    <location>
        <begin position="172"/>
        <end position="191"/>
    </location>
</feature>
<dbReference type="RefSeq" id="WP_130110267.1">
    <property type="nucleotide sequence ID" value="NZ_CP035806.1"/>
</dbReference>
<evidence type="ECO:0000313" key="4">
    <source>
        <dbReference type="Proteomes" id="UP000289260"/>
    </source>
</evidence>
<evidence type="ECO:0000313" key="3">
    <source>
        <dbReference type="EMBL" id="QBE49136.1"/>
    </source>
</evidence>